<keyword evidence="5" id="KW-1185">Reference proteome</keyword>
<dbReference type="EnsemblPlants" id="Pp3c19_6520V3.2">
    <property type="protein sequence ID" value="Pp3c19_6520V3.2"/>
    <property type="gene ID" value="Pp3c19_6520"/>
</dbReference>
<dbReference type="OrthoDB" id="1904536at2759"/>
<dbReference type="GeneID" id="112295805"/>
<dbReference type="RefSeq" id="XP_024403532.1">
    <property type="nucleotide sequence ID" value="XM_024547764.2"/>
</dbReference>
<dbReference type="RefSeq" id="XP_024403531.1">
    <property type="nucleotide sequence ID" value="XM_024547763.2"/>
</dbReference>
<sequence>MDTDARFEITPNSLKELCKALKLTWGNALRYTSCPELNEVIHLHQKGIQKIQNLDEYTGLRTVYLECNAVSKMENLEPLVNLRCLYLNQNLVEVVEGLETLKYLEIIDLADNLIKSVAGLACCPGLRQLNLSGNKIKTAEDIAHLQDCKALQLLDLSNNKIDDEEALEIIRSMPLHLLRLCGNPIVSIAEHYRKLTIFAMPTLNYLDESPVFEKERRLAAAFTQGGIEAEKQQREDFKKEETEKRAMHRKAFQDLVEKCKGHQPSTARDFADNVYETLKKEARERDLHTLGCYPACKTVFTSFDRPTPSTPITHSVAKKRGANQLDEDDKIESPQKLLKITSSSEDEMEVEAAVSRAARDFMDFDCGLIPAVEMEECAYERSDESTVAELNIPIEEDFEVEPSMVISPSKDNPDDTEDPWLRLVPDLLRECVEKERMHKKNRMKKVLQKTASDAEDGSESRKRFMQGPDFVGEGNNASPLRSSRPVIWGSAIYRGLWAKAVNINDNVEPEAIPLNSLVLSTPDISYGACISTDDL</sequence>
<evidence type="ECO:0000256" key="2">
    <source>
        <dbReference type="ARBA" id="ARBA00022737"/>
    </source>
</evidence>
<dbReference type="PROSITE" id="PS51450">
    <property type="entry name" value="LRR"/>
    <property type="match status" value="4"/>
</dbReference>
<dbReference type="InterPro" id="IPR050576">
    <property type="entry name" value="Cilia_flagella_integrity"/>
</dbReference>
<dbReference type="Gramene" id="Pp3c19_6520V3.2">
    <property type="protein sequence ID" value="Pp3c19_6520V3.2"/>
    <property type="gene ID" value="Pp3c19_6520"/>
</dbReference>
<dbReference type="PANTHER" id="PTHR45973:SF32">
    <property type="entry name" value="DYNEIN ASSEMBLY FACTOR 1, AXONEMAL HOMOLOG"/>
    <property type="match status" value="1"/>
</dbReference>
<evidence type="ECO:0000256" key="1">
    <source>
        <dbReference type="ARBA" id="ARBA00022614"/>
    </source>
</evidence>
<name>A0A7I4BS57_PHYPA</name>
<dbReference type="EMBL" id="ABEU02000019">
    <property type="status" value="NOT_ANNOTATED_CDS"/>
    <property type="molecule type" value="Genomic_DNA"/>
</dbReference>
<dbReference type="AlphaFoldDB" id="A0A7I4BS57"/>
<dbReference type="KEGG" id="ppp:112295805"/>
<evidence type="ECO:0008006" key="6">
    <source>
        <dbReference type="Google" id="ProtNLM"/>
    </source>
</evidence>
<evidence type="ECO:0000256" key="3">
    <source>
        <dbReference type="SAM" id="MobiDB-lite"/>
    </source>
</evidence>
<dbReference type="InterPro" id="IPR032675">
    <property type="entry name" value="LRR_dom_sf"/>
</dbReference>
<reference evidence="4" key="3">
    <citation type="submission" date="2020-12" db="UniProtKB">
        <authorList>
            <consortium name="EnsemblPlants"/>
        </authorList>
    </citation>
    <scope>IDENTIFICATION</scope>
</reference>
<dbReference type="Pfam" id="PF13855">
    <property type="entry name" value="LRR_8"/>
    <property type="match status" value="1"/>
</dbReference>
<keyword evidence="2" id="KW-0677">Repeat</keyword>
<dbReference type="PANTHER" id="PTHR45973">
    <property type="entry name" value="PROTEIN PHOSPHATASE 1 REGULATORY SUBUNIT SDS22-RELATED"/>
    <property type="match status" value="1"/>
</dbReference>
<protein>
    <recommendedName>
        <fullName evidence="6">Dynein assembly factor 1, axonemal homolog</fullName>
    </recommendedName>
</protein>
<dbReference type="SUPFAM" id="SSF52058">
    <property type="entry name" value="L domain-like"/>
    <property type="match status" value="1"/>
</dbReference>
<reference evidence="4 5" key="2">
    <citation type="journal article" date="2018" name="Plant J.">
        <title>The Physcomitrella patens chromosome-scale assembly reveals moss genome structure and evolution.</title>
        <authorList>
            <person name="Lang D."/>
            <person name="Ullrich K.K."/>
            <person name="Murat F."/>
            <person name="Fuchs J."/>
            <person name="Jenkins J."/>
            <person name="Haas F.B."/>
            <person name="Piednoel M."/>
            <person name="Gundlach H."/>
            <person name="Van Bel M."/>
            <person name="Meyberg R."/>
            <person name="Vives C."/>
            <person name="Morata J."/>
            <person name="Symeonidi A."/>
            <person name="Hiss M."/>
            <person name="Muchero W."/>
            <person name="Kamisugi Y."/>
            <person name="Saleh O."/>
            <person name="Blanc G."/>
            <person name="Decker E.L."/>
            <person name="van Gessel N."/>
            <person name="Grimwood J."/>
            <person name="Hayes R.D."/>
            <person name="Graham S.W."/>
            <person name="Gunter L.E."/>
            <person name="McDaniel S.F."/>
            <person name="Hoernstein S.N.W."/>
            <person name="Larsson A."/>
            <person name="Li F.W."/>
            <person name="Perroud P.F."/>
            <person name="Phillips J."/>
            <person name="Ranjan P."/>
            <person name="Rokshar D.S."/>
            <person name="Rothfels C.J."/>
            <person name="Schneider L."/>
            <person name="Shu S."/>
            <person name="Stevenson D.W."/>
            <person name="Thummler F."/>
            <person name="Tillich M."/>
            <person name="Villarreal Aguilar J.C."/>
            <person name="Widiez T."/>
            <person name="Wong G.K."/>
            <person name="Wymore A."/>
            <person name="Zhang Y."/>
            <person name="Zimmer A.D."/>
            <person name="Quatrano R.S."/>
            <person name="Mayer K.F.X."/>
            <person name="Goodstein D."/>
            <person name="Casacuberta J.M."/>
            <person name="Vandepoele K."/>
            <person name="Reski R."/>
            <person name="Cuming A.C."/>
            <person name="Tuskan G.A."/>
            <person name="Maumus F."/>
            <person name="Salse J."/>
            <person name="Schmutz J."/>
            <person name="Rensing S.A."/>
        </authorList>
    </citation>
    <scope>NUCLEOTIDE SEQUENCE [LARGE SCALE GENOMIC DNA]</scope>
    <source>
        <strain evidence="4 5">cv. Gransden 2004</strain>
    </source>
</reference>
<evidence type="ECO:0000313" key="4">
    <source>
        <dbReference type="EnsemblPlants" id="Pp3c19_6520V3.2"/>
    </source>
</evidence>
<dbReference type="InterPro" id="IPR001611">
    <property type="entry name" value="Leu-rich_rpt"/>
</dbReference>
<keyword evidence="1" id="KW-0433">Leucine-rich repeat</keyword>
<proteinExistence type="predicted"/>
<organism evidence="4 5">
    <name type="scientific">Physcomitrium patens</name>
    <name type="common">Spreading-leaved earth moss</name>
    <name type="synonym">Physcomitrella patens</name>
    <dbReference type="NCBI Taxonomy" id="3218"/>
    <lineage>
        <taxon>Eukaryota</taxon>
        <taxon>Viridiplantae</taxon>
        <taxon>Streptophyta</taxon>
        <taxon>Embryophyta</taxon>
        <taxon>Bryophyta</taxon>
        <taxon>Bryophytina</taxon>
        <taxon>Bryopsida</taxon>
        <taxon>Funariidae</taxon>
        <taxon>Funariales</taxon>
        <taxon>Funariaceae</taxon>
        <taxon>Physcomitrium</taxon>
    </lineage>
</organism>
<accession>A0A7I4BS57</accession>
<evidence type="ECO:0000313" key="5">
    <source>
        <dbReference type="Proteomes" id="UP000006727"/>
    </source>
</evidence>
<reference evidence="4 5" key="1">
    <citation type="journal article" date="2008" name="Science">
        <title>The Physcomitrella genome reveals evolutionary insights into the conquest of land by plants.</title>
        <authorList>
            <person name="Rensing S."/>
            <person name="Lang D."/>
            <person name="Zimmer A."/>
            <person name="Terry A."/>
            <person name="Salamov A."/>
            <person name="Shapiro H."/>
            <person name="Nishiyama T."/>
            <person name="Perroud P.-F."/>
            <person name="Lindquist E."/>
            <person name="Kamisugi Y."/>
            <person name="Tanahashi T."/>
            <person name="Sakakibara K."/>
            <person name="Fujita T."/>
            <person name="Oishi K."/>
            <person name="Shin-I T."/>
            <person name="Kuroki Y."/>
            <person name="Toyoda A."/>
            <person name="Suzuki Y."/>
            <person name="Hashimoto A."/>
            <person name="Yamaguchi K."/>
            <person name="Sugano A."/>
            <person name="Kohara Y."/>
            <person name="Fujiyama A."/>
            <person name="Anterola A."/>
            <person name="Aoki S."/>
            <person name="Ashton N."/>
            <person name="Barbazuk W.B."/>
            <person name="Barker E."/>
            <person name="Bennetzen J."/>
            <person name="Bezanilla M."/>
            <person name="Blankenship R."/>
            <person name="Cho S.H."/>
            <person name="Dutcher S."/>
            <person name="Estelle M."/>
            <person name="Fawcett J.A."/>
            <person name="Gundlach H."/>
            <person name="Hanada K."/>
            <person name="Heyl A."/>
            <person name="Hicks K.A."/>
            <person name="Hugh J."/>
            <person name="Lohr M."/>
            <person name="Mayer K."/>
            <person name="Melkozernov A."/>
            <person name="Murata T."/>
            <person name="Nelson D."/>
            <person name="Pils B."/>
            <person name="Prigge M."/>
            <person name="Reiss B."/>
            <person name="Renner T."/>
            <person name="Rombauts S."/>
            <person name="Rushton P."/>
            <person name="Sanderfoot A."/>
            <person name="Schween G."/>
            <person name="Shiu S.-H."/>
            <person name="Stueber K."/>
            <person name="Theodoulou F.L."/>
            <person name="Tu H."/>
            <person name="Van de Peer Y."/>
            <person name="Verrier P.J."/>
            <person name="Waters E."/>
            <person name="Wood A."/>
            <person name="Yang L."/>
            <person name="Cove D."/>
            <person name="Cuming A."/>
            <person name="Hasebe M."/>
            <person name="Lucas S."/>
            <person name="Mishler D.B."/>
            <person name="Reski R."/>
            <person name="Grigoriev I."/>
            <person name="Quatrano R.S."/>
            <person name="Boore J.L."/>
        </authorList>
    </citation>
    <scope>NUCLEOTIDE SEQUENCE [LARGE SCALE GENOMIC DNA]</scope>
    <source>
        <strain evidence="4 5">cv. Gransden 2004</strain>
    </source>
</reference>
<dbReference type="InParanoid" id="A0A7I4BS57"/>
<dbReference type="Proteomes" id="UP000006727">
    <property type="component" value="Chromosome 19"/>
</dbReference>
<gene>
    <name evidence="4" type="primary">LOC112295805</name>
</gene>
<dbReference type="Gene3D" id="3.80.10.10">
    <property type="entry name" value="Ribonuclease Inhibitor"/>
    <property type="match status" value="2"/>
</dbReference>
<dbReference type="SMART" id="SM00365">
    <property type="entry name" value="LRR_SD22"/>
    <property type="match status" value="5"/>
</dbReference>
<feature type="region of interest" description="Disordered" evidence="3">
    <location>
        <begin position="442"/>
        <end position="479"/>
    </location>
</feature>
<dbReference type="RefSeq" id="XP_024403533.1">
    <property type="nucleotide sequence ID" value="XM_024547765.2"/>
</dbReference>